<protein>
    <submittedName>
        <fullName evidence="1">Uncharacterized protein</fullName>
    </submittedName>
</protein>
<evidence type="ECO:0000313" key="1">
    <source>
        <dbReference type="EMBL" id="MPL83256.1"/>
    </source>
</evidence>
<name>A0A644UVY3_9ZZZZ</name>
<reference evidence="1" key="1">
    <citation type="submission" date="2019-08" db="EMBL/GenBank/DDBJ databases">
        <authorList>
            <person name="Kucharzyk K."/>
            <person name="Murdoch R.W."/>
            <person name="Higgins S."/>
            <person name="Loffler F."/>
        </authorList>
    </citation>
    <scope>NUCLEOTIDE SEQUENCE</scope>
</reference>
<comment type="caution">
    <text evidence="1">The sequence shown here is derived from an EMBL/GenBank/DDBJ whole genome shotgun (WGS) entry which is preliminary data.</text>
</comment>
<dbReference type="AlphaFoldDB" id="A0A644UVY3"/>
<sequence length="578" mass="63241">MNFDTTIPHREGTLSPSAEDIDLSIFSPPSNSHPTITLTYDQNEPEGELSPVSPIPIHRELPANTAAAVKSAGKALRYYNTANRSFVGVYAGRLCEIANGAVTPLDRGRLRILLTALASWHKPGDEAKTEIPLPFDLLESVLKASAKELDHLPEIKGLHAGVMLTPEGDILAEKGYNPETGWYFLKETEVTPVPAIPDEADLALARGYLESVYDEFLFKDQTDYENNLASVFSAMLRPSLSGPFPIHAVQKNSPRTGGSFLQRINGITAFGSEPKVYPAPARPEEMEKLHKTIVKENPLYAVIDNVPPGSSFVSEFLLSATSGNGTAAFRDLGSLNQVERVVATQFCVNGNHLKIAADVCGRVLVTNIVAQKPWQELRFSRQKDELAAFAAGMHPRAVWAFAVFLKNWIAKGRPKPPQRPGNLSEYPKWYATIAGSLYAAGFSKVLSNLDEVQTAENEAETEGCELLSRLDAVFGSEVFTAAGLKAALIREGEQRKEHQVSSQTILDYAPEHLVKAAVAGTLTDVMAGRWISQMAEQKFAGYDRYLTKEKTRAGIRYHLAPVEIQTSLTDPVQGVKGR</sequence>
<gene>
    <name evidence="1" type="ORF">SDC9_29206</name>
</gene>
<organism evidence="1">
    <name type="scientific">bioreactor metagenome</name>
    <dbReference type="NCBI Taxonomy" id="1076179"/>
    <lineage>
        <taxon>unclassified sequences</taxon>
        <taxon>metagenomes</taxon>
        <taxon>ecological metagenomes</taxon>
    </lineage>
</organism>
<accession>A0A644UVY3</accession>
<dbReference type="EMBL" id="VSSQ01000174">
    <property type="protein sequence ID" value="MPL83256.1"/>
    <property type="molecule type" value="Genomic_DNA"/>
</dbReference>
<proteinExistence type="predicted"/>